<sequence length="141" mass="16588">MDFNYLVANDPKQVRRLEELGFDLDSLFFMTKDLFSIFDDLELPAREIEEFCTRLKNVYDVYEGKPFPTNIVLYENSRTLPTRLCVENKDTGKTVFFRLVPGQGKLEKCNVLYRCEVCRNDVPIKRCDTKRHIASKHNNLL</sequence>
<evidence type="ECO:0000313" key="1">
    <source>
        <dbReference type="EMBL" id="CAG9323583.1"/>
    </source>
</evidence>
<organism evidence="1 2">
    <name type="scientific">Blepharisma stoltei</name>
    <dbReference type="NCBI Taxonomy" id="1481888"/>
    <lineage>
        <taxon>Eukaryota</taxon>
        <taxon>Sar</taxon>
        <taxon>Alveolata</taxon>
        <taxon>Ciliophora</taxon>
        <taxon>Postciliodesmatophora</taxon>
        <taxon>Heterotrichea</taxon>
        <taxon>Heterotrichida</taxon>
        <taxon>Blepharismidae</taxon>
        <taxon>Blepharisma</taxon>
    </lineage>
</organism>
<protein>
    <recommendedName>
        <fullName evidence="3">C2H2-type domain-containing protein</fullName>
    </recommendedName>
</protein>
<dbReference type="Proteomes" id="UP001162131">
    <property type="component" value="Unassembled WGS sequence"/>
</dbReference>
<comment type="caution">
    <text evidence="1">The sequence shown here is derived from an EMBL/GenBank/DDBJ whole genome shotgun (WGS) entry which is preliminary data.</text>
</comment>
<evidence type="ECO:0008006" key="3">
    <source>
        <dbReference type="Google" id="ProtNLM"/>
    </source>
</evidence>
<proteinExistence type="predicted"/>
<keyword evidence="2" id="KW-1185">Reference proteome</keyword>
<gene>
    <name evidence="1" type="ORF">BSTOLATCC_MIC34232</name>
</gene>
<accession>A0AAU9JCW3</accession>
<dbReference type="EMBL" id="CAJZBQ010000034">
    <property type="protein sequence ID" value="CAG9323583.1"/>
    <property type="molecule type" value="Genomic_DNA"/>
</dbReference>
<name>A0AAU9JCW3_9CILI</name>
<dbReference type="AlphaFoldDB" id="A0AAU9JCW3"/>
<reference evidence="1" key="1">
    <citation type="submission" date="2021-09" db="EMBL/GenBank/DDBJ databases">
        <authorList>
            <consortium name="AG Swart"/>
            <person name="Singh M."/>
            <person name="Singh A."/>
            <person name="Seah K."/>
            <person name="Emmerich C."/>
        </authorList>
    </citation>
    <scope>NUCLEOTIDE SEQUENCE</scope>
    <source>
        <strain evidence="1">ATCC30299</strain>
    </source>
</reference>
<evidence type="ECO:0000313" key="2">
    <source>
        <dbReference type="Proteomes" id="UP001162131"/>
    </source>
</evidence>